<reference evidence="1 2" key="1">
    <citation type="journal article" date="2013" name="Genome Announc.">
        <title>Draft Genome Sequence of Cyclobacterium qasimii Strain M12-11BT, Isolated from Arctic Marine Sediment.</title>
        <authorList>
            <person name="Shivaji S."/>
            <person name="Ara S."/>
            <person name="Singh A."/>
            <person name="Kumar Pinnaka A."/>
        </authorList>
    </citation>
    <scope>NUCLEOTIDE SEQUENCE [LARGE SCALE GENOMIC DNA]</scope>
    <source>
        <strain evidence="1 2">M12-11B</strain>
    </source>
</reference>
<sequence>MSFHSALAKILRKIESLLIMVSLWLGLQNNLMTSSGETLG</sequence>
<accession>S7VGT6</accession>
<gene>
    <name evidence="1" type="ORF">ADICYQ_1547</name>
</gene>
<comment type="caution">
    <text evidence="1">The sequence shown here is derived from an EMBL/GenBank/DDBJ whole genome shotgun (WGS) entry which is preliminary data.</text>
</comment>
<proteinExistence type="predicted"/>
<dbReference type="EMBL" id="ATNM01000065">
    <property type="protein sequence ID" value="EPR69445.1"/>
    <property type="molecule type" value="Genomic_DNA"/>
</dbReference>
<protein>
    <submittedName>
        <fullName evidence="1">Uncharacterized protein</fullName>
    </submittedName>
</protein>
<dbReference type="AlphaFoldDB" id="S7VGT6"/>
<evidence type="ECO:0000313" key="2">
    <source>
        <dbReference type="Proteomes" id="UP000014974"/>
    </source>
</evidence>
<dbReference type="Proteomes" id="UP000014974">
    <property type="component" value="Unassembled WGS sequence"/>
</dbReference>
<evidence type="ECO:0000313" key="1">
    <source>
        <dbReference type="EMBL" id="EPR69445.1"/>
    </source>
</evidence>
<name>S7VGT6_9BACT</name>
<organism evidence="1 2">
    <name type="scientific">Cyclobacterium qasimii M12-11B</name>
    <dbReference type="NCBI Taxonomy" id="641524"/>
    <lineage>
        <taxon>Bacteria</taxon>
        <taxon>Pseudomonadati</taxon>
        <taxon>Bacteroidota</taxon>
        <taxon>Cytophagia</taxon>
        <taxon>Cytophagales</taxon>
        <taxon>Cyclobacteriaceae</taxon>
        <taxon>Cyclobacterium</taxon>
    </lineage>
</organism>